<dbReference type="eggNOG" id="ENOG502TI49">
    <property type="taxonomic scope" value="Eukaryota"/>
</dbReference>
<evidence type="ECO:0000313" key="5">
    <source>
        <dbReference type="WormBase" id="Y73F8A.23"/>
    </source>
</evidence>
<evidence type="ECO:0000256" key="1">
    <source>
        <dbReference type="SAM" id="SignalP"/>
    </source>
</evidence>
<gene>
    <name evidence="3" type="ORF">CELE_Y73F8A.23</name>
    <name evidence="3 5" type="ORF">Y73F8A.23</name>
</gene>
<feature type="chain" id="PRO_5004335370" evidence="1">
    <location>
        <begin position="23"/>
        <end position="266"/>
    </location>
</feature>
<dbReference type="Pfam" id="PF08277">
    <property type="entry name" value="PAN_3"/>
    <property type="match status" value="1"/>
</dbReference>
<dbReference type="AlphaFoldDB" id="Q9NA49"/>
<accession>Q9NA49</accession>
<dbReference type="InParanoid" id="Q9NA49"/>
<keyword evidence="1" id="KW-0732">Signal</keyword>
<dbReference type="PhylomeDB" id="Q9NA49"/>
<reference evidence="3 4" key="1">
    <citation type="journal article" date="1998" name="Science">
        <title>Genome sequence of the nematode C. elegans: a platform for investigating biology.</title>
        <authorList>
            <consortium name="The C. elegans sequencing consortium"/>
            <person name="Sulson J.E."/>
            <person name="Waterston R."/>
        </authorList>
    </citation>
    <scope>NUCLEOTIDE SEQUENCE [LARGE SCALE GENOMIC DNA]</scope>
    <source>
        <strain evidence="3 4">Bristol N2</strain>
    </source>
</reference>
<dbReference type="PaxDb" id="6239-Y73F8A.23"/>
<dbReference type="RefSeq" id="NP_502858.1">
    <property type="nucleotide sequence ID" value="NM_070457.1"/>
</dbReference>
<protein>
    <submittedName>
        <fullName evidence="3">PAN-3 domain-containing protein</fullName>
    </submittedName>
</protein>
<dbReference type="HOGENOM" id="CLU_045736_0_0_1"/>
<dbReference type="UCSC" id="Y73F8A.23">
    <property type="organism name" value="c. elegans"/>
</dbReference>
<dbReference type="InterPro" id="IPR006583">
    <property type="entry name" value="PAN-3_domain"/>
</dbReference>
<dbReference type="SMART" id="SM00605">
    <property type="entry name" value="CW"/>
    <property type="match status" value="1"/>
</dbReference>
<evidence type="ECO:0000313" key="3">
    <source>
        <dbReference type="EMBL" id="CAB60551.1"/>
    </source>
</evidence>
<dbReference type="FunCoup" id="Q9NA49">
    <property type="interactions" value="1511"/>
</dbReference>
<dbReference type="CTD" id="190683"/>
<feature type="signal peptide" evidence="1">
    <location>
        <begin position="1"/>
        <end position="22"/>
    </location>
</feature>
<dbReference type="Proteomes" id="UP000001940">
    <property type="component" value="Chromosome IV"/>
</dbReference>
<feature type="domain" description="PAN-3" evidence="2">
    <location>
        <begin position="9"/>
        <end position="144"/>
    </location>
</feature>
<dbReference type="OMA" id="DINGMAQ"/>
<dbReference type="KEGG" id="cel:CELE_Y73F8A.23"/>
<name>Q9NA49_CAEEL</name>
<dbReference type="PANTHER" id="PTHR47629">
    <property type="entry name" value="C-TYPE LECTIN-RELATED"/>
    <property type="match status" value="1"/>
</dbReference>
<evidence type="ECO:0000313" key="4">
    <source>
        <dbReference type="Proteomes" id="UP000001940"/>
    </source>
</evidence>
<dbReference type="EMBL" id="BX284604">
    <property type="protein sequence ID" value="CAB60551.1"/>
    <property type="molecule type" value="Genomic_DNA"/>
</dbReference>
<dbReference type="AGR" id="WB:WBGene00013528"/>
<proteinExistence type="predicted"/>
<dbReference type="OrthoDB" id="5873481at2759"/>
<sequence>MHRPSSAVILYFIFFMCGFAESSDEDLQMVVIWGAPSGVDVWEPCSETWKQCLQKCLDEEDCVLIAKITTNFYIFRQGKEFHVVQKTKESGEKVAFKKTNNMCKVSMPKPLFGNDTVTEIYQSETVAYKYEITEWDINGMAQWTFDFQYFVQCDDESFVSIRGANVVCITVRAFPDPYCKNRTAGEQLCKEGNGSGITGPYSYDEGYKMTEYIDKKLQAEPISQKFDYFDFWTDGICSQPDGHNITDGTLDETTGYKWSQTNNFKE</sequence>
<evidence type="ECO:0000259" key="2">
    <source>
        <dbReference type="SMART" id="SM00605"/>
    </source>
</evidence>
<organism evidence="3 4">
    <name type="scientific">Caenorhabditis elegans</name>
    <dbReference type="NCBI Taxonomy" id="6239"/>
    <lineage>
        <taxon>Eukaryota</taxon>
        <taxon>Metazoa</taxon>
        <taxon>Ecdysozoa</taxon>
        <taxon>Nematoda</taxon>
        <taxon>Chromadorea</taxon>
        <taxon>Rhabditida</taxon>
        <taxon>Rhabditina</taxon>
        <taxon>Rhabditomorpha</taxon>
        <taxon>Rhabditoidea</taxon>
        <taxon>Rhabditidae</taxon>
        <taxon>Peloderinae</taxon>
        <taxon>Caenorhabditis</taxon>
    </lineage>
</organism>
<dbReference type="GeneID" id="190683"/>
<keyword evidence="4" id="KW-1185">Reference proteome</keyword>
<dbReference type="WormBase" id="Y73F8A.23">
    <property type="protein sequence ID" value="CE24657"/>
    <property type="gene ID" value="WBGene00013528"/>
</dbReference>
<dbReference type="PANTHER" id="PTHR47629:SF8">
    <property type="entry name" value="PAN-3 DOMAIN-CONTAINING PROTEIN"/>
    <property type="match status" value="1"/>
</dbReference>